<gene>
    <name evidence="3" type="ORF">CE169_04705</name>
    <name evidence="1" type="ORF">GBJ98_10805</name>
    <name evidence="2" type="ORF">GBK06_10615</name>
</gene>
<dbReference type="Proteomes" id="UP000481350">
    <property type="component" value="Unassembled WGS sequence"/>
</dbReference>
<dbReference type="Proteomes" id="UP000491334">
    <property type="component" value="Unassembled WGS sequence"/>
</dbReference>
<reference evidence="3 4" key="1">
    <citation type="journal article" date="2017" name="Anaerobe">
        <title>Quantification, isolation and characterization of Bifidobacterium from the vaginal microbiomes of reproductive aged women.</title>
        <authorList>
            <person name="Freitas A.C."/>
            <person name="Hill J.E."/>
        </authorList>
    </citation>
    <scope>NUCLEOTIDE SEQUENCE [LARGE SCALE GENOMIC DNA]</scope>
    <source>
        <strain evidence="3 4">N6D05</strain>
    </source>
</reference>
<proteinExistence type="predicted"/>
<accession>A0A3D8U159</accession>
<dbReference type="EMBL" id="WDZO01000044">
    <property type="protein sequence ID" value="KAB6910208.1"/>
    <property type="molecule type" value="Genomic_DNA"/>
</dbReference>
<name>A0A3D8U159_BIFLN</name>
<sequence length="63" mass="7207">MADRRHAGLESGGVQVNVERMEKALHEVWKYYDEAGETGQNYVLDPDNLTKFAADLCKEYEKS</sequence>
<organism evidence="3 4">
    <name type="scientific">Bifidobacterium longum</name>
    <dbReference type="NCBI Taxonomy" id="216816"/>
    <lineage>
        <taxon>Bacteria</taxon>
        <taxon>Bacillati</taxon>
        <taxon>Actinomycetota</taxon>
        <taxon>Actinomycetes</taxon>
        <taxon>Bifidobacteriales</taxon>
        <taxon>Bifidobacteriaceae</taxon>
        <taxon>Bifidobacterium</taxon>
    </lineage>
</organism>
<evidence type="ECO:0000313" key="4">
    <source>
        <dbReference type="Proteomes" id="UP000257074"/>
    </source>
</evidence>
<evidence type="ECO:0000313" key="2">
    <source>
        <dbReference type="EMBL" id="KAB6915777.1"/>
    </source>
</evidence>
<protein>
    <submittedName>
        <fullName evidence="3">Uncharacterized protein</fullName>
    </submittedName>
</protein>
<evidence type="ECO:0000313" key="6">
    <source>
        <dbReference type="Proteomes" id="UP000491334"/>
    </source>
</evidence>
<comment type="caution">
    <text evidence="3">The sequence shown here is derived from an EMBL/GenBank/DDBJ whole genome shotgun (WGS) entry which is preliminary data.</text>
</comment>
<dbReference type="EMBL" id="NJNR01000019">
    <property type="protein sequence ID" value="RDX09091.1"/>
    <property type="molecule type" value="Genomic_DNA"/>
</dbReference>
<evidence type="ECO:0000313" key="1">
    <source>
        <dbReference type="EMBL" id="KAB6910208.1"/>
    </source>
</evidence>
<reference evidence="5 6" key="2">
    <citation type="journal article" date="2019" name="Nat. Med.">
        <title>A library of human gut bacterial isolates paired with longitudinal multiomics data enables mechanistic microbiome research.</title>
        <authorList>
            <person name="Poyet M."/>
            <person name="Groussin M."/>
            <person name="Gibbons S.M."/>
            <person name="Avila-Pacheco J."/>
            <person name="Jiang X."/>
            <person name="Kearney S.M."/>
            <person name="Perrotta A.R."/>
            <person name="Berdy B."/>
            <person name="Zhao S."/>
            <person name="Lieberman T.D."/>
            <person name="Swanson P.K."/>
            <person name="Smith M."/>
            <person name="Roesemann S."/>
            <person name="Alexander J.E."/>
            <person name="Rich S.A."/>
            <person name="Livny J."/>
            <person name="Vlamakis H."/>
            <person name="Clish C."/>
            <person name="Bullock K."/>
            <person name="Deik A."/>
            <person name="Scott J."/>
            <person name="Pierce K.A."/>
            <person name="Xavier R.J."/>
            <person name="Alm E.J."/>
        </authorList>
    </citation>
    <scope>NUCLEOTIDE SEQUENCE [LARGE SCALE GENOMIC DNA]</scope>
    <source>
        <strain evidence="1 5">BIOML-A283</strain>
        <strain evidence="2 6">BIOML-A284</strain>
    </source>
</reference>
<evidence type="ECO:0000313" key="3">
    <source>
        <dbReference type="EMBL" id="RDX09091.1"/>
    </source>
</evidence>
<dbReference type="EMBL" id="WDZP01000043">
    <property type="protein sequence ID" value="KAB6915777.1"/>
    <property type="molecule type" value="Genomic_DNA"/>
</dbReference>
<dbReference type="AlphaFoldDB" id="A0A3D8U159"/>
<dbReference type="Proteomes" id="UP000257074">
    <property type="component" value="Unassembled WGS sequence"/>
</dbReference>
<evidence type="ECO:0000313" key="5">
    <source>
        <dbReference type="Proteomes" id="UP000481350"/>
    </source>
</evidence>